<organism evidence="1 2">
    <name type="scientific">Dermatophilus congolensis</name>
    <dbReference type="NCBI Taxonomy" id="1863"/>
    <lineage>
        <taxon>Bacteria</taxon>
        <taxon>Bacillati</taxon>
        <taxon>Actinomycetota</taxon>
        <taxon>Actinomycetes</taxon>
        <taxon>Micrococcales</taxon>
        <taxon>Dermatophilaceae</taxon>
        <taxon>Dermatophilus</taxon>
    </lineage>
</organism>
<name>A0A239VUS2_9MICO</name>
<protein>
    <submittedName>
        <fullName evidence="1">Uncharacterized protein</fullName>
    </submittedName>
</protein>
<dbReference type="STRING" id="1121387.GCA_000429885_00627"/>
<evidence type="ECO:0000313" key="2">
    <source>
        <dbReference type="Proteomes" id="UP000242637"/>
    </source>
</evidence>
<dbReference type="Proteomes" id="UP000242637">
    <property type="component" value="Chromosome 1"/>
</dbReference>
<reference evidence="1 2" key="1">
    <citation type="submission" date="2017-06" db="EMBL/GenBank/DDBJ databases">
        <authorList>
            <consortium name="Pathogen Informatics"/>
        </authorList>
    </citation>
    <scope>NUCLEOTIDE SEQUENCE [LARGE SCALE GENOMIC DNA]</scope>
    <source>
        <strain evidence="1 2">NCTC13039</strain>
    </source>
</reference>
<dbReference type="EMBL" id="LT906453">
    <property type="protein sequence ID" value="SNV25510.1"/>
    <property type="molecule type" value="Genomic_DNA"/>
</dbReference>
<dbReference type="OrthoDB" id="5144223at2"/>
<gene>
    <name evidence="1" type="ORF">SAMEA4475696_02262</name>
</gene>
<dbReference type="GeneID" id="63460422"/>
<dbReference type="AlphaFoldDB" id="A0A239VUS2"/>
<evidence type="ECO:0000313" key="1">
    <source>
        <dbReference type="EMBL" id="SNV25510.1"/>
    </source>
</evidence>
<dbReference type="RefSeq" id="WP_084440872.1">
    <property type="nucleotide sequence ID" value="NZ_LT906453.1"/>
</dbReference>
<keyword evidence="2" id="KW-1185">Reference proteome</keyword>
<proteinExistence type="predicted"/>
<accession>A0A239VUS2</accession>
<sequence length="266" mass="28761">MKIVLLDTGRGVSAETIRMWRENLELLDTDEVELMAWQPPVEPLPVARHFVFGPRLDVRRPEPLSVQTLNGSDGADVDVADLVAEPAASERGGVAGAGGEESPVSVSDLAGQMGEVVQDHVTPGRIADPNGEVYRTGAEARASVSLPKYHPERVRQGVKWRSRRVKAKAVQVKRAAKANIKASDRPLAKVAQQAIAVRHGSISTRFAVALSRSRTASEVFAGADLVFPVDARSQRGAWLLARRHPGPDVVVGYPAAKRALRARRAR</sequence>
<dbReference type="KEGG" id="dco:SAMEA4475696_2262"/>